<dbReference type="InterPro" id="IPR004860">
    <property type="entry name" value="LAGLIDADG_dom"/>
</dbReference>
<protein>
    <recommendedName>
        <fullName evidence="1">DOD-type homing endonuclease domain-containing protein</fullName>
    </recommendedName>
</protein>
<dbReference type="SUPFAM" id="SSF55608">
    <property type="entry name" value="Homing endonucleases"/>
    <property type="match status" value="2"/>
</dbReference>
<accession>A0A1F8GW53</accession>
<dbReference type="Pfam" id="PF14528">
    <property type="entry name" value="LAGLIDADG_3"/>
    <property type="match status" value="1"/>
</dbReference>
<dbReference type="STRING" id="1802701.A3A33_01940"/>
<evidence type="ECO:0000259" key="1">
    <source>
        <dbReference type="PROSITE" id="PS50819"/>
    </source>
</evidence>
<feature type="domain" description="DOD-type homing endonuclease" evidence="1">
    <location>
        <begin position="22"/>
        <end position="170"/>
    </location>
</feature>
<gene>
    <name evidence="2" type="ORF">A3A33_01940</name>
</gene>
<dbReference type="PRINTS" id="PR00379">
    <property type="entry name" value="INTEIN"/>
</dbReference>
<comment type="caution">
    <text evidence="2">The sequence shown here is derived from an EMBL/GenBank/DDBJ whole genome shotgun (WGS) entry which is preliminary data.</text>
</comment>
<dbReference type="AlphaFoldDB" id="A0A1F8GW53"/>
<dbReference type="PROSITE" id="PS50819">
    <property type="entry name" value="INTEIN_ENDONUCLEASE"/>
    <property type="match status" value="1"/>
</dbReference>
<dbReference type="InterPro" id="IPR027434">
    <property type="entry name" value="Homing_endonucl"/>
</dbReference>
<evidence type="ECO:0000313" key="3">
    <source>
        <dbReference type="Proteomes" id="UP000179047"/>
    </source>
</evidence>
<evidence type="ECO:0000313" key="2">
    <source>
        <dbReference type="EMBL" id="OGN28689.1"/>
    </source>
</evidence>
<dbReference type="GO" id="GO:0004519">
    <property type="term" value="F:endonuclease activity"/>
    <property type="evidence" value="ECO:0007669"/>
    <property type="project" value="InterPro"/>
</dbReference>
<dbReference type="InterPro" id="IPR006142">
    <property type="entry name" value="INTEIN"/>
</dbReference>
<proteinExistence type="predicted"/>
<organism evidence="2 3">
    <name type="scientific">Candidatus Yanofskybacteria bacterium RIFCSPLOWO2_01_FULL_49_25</name>
    <dbReference type="NCBI Taxonomy" id="1802701"/>
    <lineage>
        <taxon>Bacteria</taxon>
        <taxon>Candidatus Yanofskyibacteriota</taxon>
    </lineage>
</organism>
<name>A0A1F8GW53_9BACT</name>
<dbReference type="Proteomes" id="UP000179047">
    <property type="component" value="Unassembled WGS sequence"/>
</dbReference>
<dbReference type="Gene3D" id="3.10.28.10">
    <property type="entry name" value="Homing endonucleases"/>
    <property type="match status" value="1"/>
</dbReference>
<sequence length="229" mass="27030">MPIYKTKNEYFFRKWSPEMAYVLGFFAADGYMIANKRGAHFIDFYSNDREILEKIRKIIASDHTITIRSRQNEHQKNSYRLQIGSKVWFKDLTKLGFVQNKSLVLRFPTVPVQYRSHFIRGYFDGDGCVSFGRYWVKNRKRWKIQMSTLFTSGSQFFLDGLRKAIAPFVRGGFFRKKKRGIDLAYSHRDAVALFRLMYNNVSSDLFLKRKYQTFLRAFHALGYEIAGVA</sequence>
<dbReference type="InterPro" id="IPR004042">
    <property type="entry name" value="Intein_endonuc_central"/>
</dbReference>
<reference evidence="2 3" key="1">
    <citation type="journal article" date="2016" name="Nat. Commun.">
        <title>Thousands of microbial genomes shed light on interconnected biogeochemical processes in an aquifer system.</title>
        <authorList>
            <person name="Anantharaman K."/>
            <person name="Brown C.T."/>
            <person name="Hug L.A."/>
            <person name="Sharon I."/>
            <person name="Castelle C.J."/>
            <person name="Probst A.J."/>
            <person name="Thomas B.C."/>
            <person name="Singh A."/>
            <person name="Wilkins M.J."/>
            <person name="Karaoz U."/>
            <person name="Brodie E.L."/>
            <person name="Williams K.H."/>
            <person name="Hubbard S.S."/>
            <person name="Banfield J.F."/>
        </authorList>
    </citation>
    <scope>NUCLEOTIDE SEQUENCE [LARGE SCALE GENOMIC DNA]</scope>
</reference>
<dbReference type="EMBL" id="MGKP01000013">
    <property type="protein sequence ID" value="OGN28689.1"/>
    <property type="molecule type" value="Genomic_DNA"/>
</dbReference>
<dbReference type="GO" id="GO:0016539">
    <property type="term" value="P:intein-mediated protein splicing"/>
    <property type="evidence" value="ECO:0007669"/>
    <property type="project" value="InterPro"/>
</dbReference>